<reference evidence="2 3" key="1">
    <citation type="journal article" date="2011" name="Stand. Genomic Sci.">
        <title>Complete genome sequence of Haliscomenobacter hydrossis type strain (O).</title>
        <authorList>
            <consortium name="US DOE Joint Genome Institute (JGI-PGF)"/>
            <person name="Daligault H."/>
            <person name="Lapidus A."/>
            <person name="Zeytun A."/>
            <person name="Nolan M."/>
            <person name="Lucas S."/>
            <person name="Del Rio T.G."/>
            <person name="Tice H."/>
            <person name="Cheng J.F."/>
            <person name="Tapia R."/>
            <person name="Han C."/>
            <person name="Goodwin L."/>
            <person name="Pitluck S."/>
            <person name="Liolios K."/>
            <person name="Pagani I."/>
            <person name="Ivanova N."/>
            <person name="Huntemann M."/>
            <person name="Mavromatis K."/>
            <person name="Mikhailova N."/>
            <person name="Pati A."/>
            <person name="Chen A."/>
            <person name="Palaniappan K."/>
            <person name="Land M."/>
            <person name="Hauser L."/>
            <person name="Brambilla E.M."/>
            <person name="Rohde M."/>
            <person name="Verbarg S."/>
            <person name="Goker M."/>
            <person name="Bristow J."/>
            <person name="Eisen J.A."/>
            <person name="Markowitz V."/>
            <person name="Hugenholtz P."/>
            <person name="Kyrpides N.C."/>
            <person name="Klenk H.P."/>
            <person name="Woyke T."/>
        </authorList>
    </citation>
    <scope>NUCLEOTIDE SEQUENCE [LARGE SCALE GENOMIC DNA]</scope>
    <source>
        <strain evidence="3">ATCC 27775 / DSM 1100 / LMG 10767 / O</strain>
    </source>
</reference>
<keyword evidence="3" id="KW-1185">Reference proteome</keyword>
<dbReference type="RefSeq" id="WP_013765409.1">
    <property type="nucleotide sequence ID" value="NC_015510.1"/>
</dbReference>
<evidence type="ECO:0000313" key="3">
    <source>
        <dbReference type="Proteomes" id="UP000008461"/>
    </source>
</evidence>
<dbReference type="EMBL" id="CP002691">
    <property type="protein sequence ID" value="AEE50866.1"/>
    <property type="molecule type" value="Genomic_DNA"/>
</dbReference>
<name>F4L6N5_HALH1</name>
<gene>
    <name evidence="2" type="ordered locus">Halhy_3003</name>
</gene>
<dbReference type="KEGG" id="hhy:Halhy_3003"/>
<dbReference type="CDD" id="cd12797">
    <property type="entry name" value="M23_peptidase"/>
    <property type="match status" value="1"/>
</dbReference>
<proteinExistence type="predicted"/>
<dbReference type="PANTHER" id="PTHR21666">
    <property type="entry name" value="PEPTIDASE-RELATED"/>
    <property type="match status" value="1"/>
</dbReference>
<dbReference type="InterPro" id="IPR016047">
    <property type="entry name" value="M23ase_b-sheet_dom"/>
</dbReference>
<sequence length="572" mass="64890">MLLRLLSISLPVLLLAFVLPNDENRYPKDFFAAPVSGQLRLSGTFGELRPDHFHSGIDIKGGLGVPIYAAGDGEVYCIKINPGGYGSVMYIRHPNGYTTLYAHLSGFSPELARFIEEKQYAAQLFTVELYPEPGQFPVKKGQLVAKMGNTGHSFGPHLHFEIRETATDRSINPLLFGLQVIDNTPPRVHELKLYQLGENQQLAETRRVPLLIKNGQYGVTGDTLKVKTKQVGLAIKAYDHMDGVNNWNGIYTIELFVDDRRVYQFATEKLDFTETRYINAHVDYEERVSRNSYFHRCFLLPGNALSMYEQVQESGKIVIADKQVRKINIAIKDVAGNTARTQFWLKLDTALVTAAARQYNYLLPYNQPSVINSNDIKLQFPEGTFYEDCYMQYSVVPERSANVFSKVHTLHHTRVPVHRFYTMALKPVNLPDSLRGKAFVAYCNSNGKVTNYGGKWQPDGLLKAEVRTLGEFCIKVDTVPPTITPERFSPVLSKVSSVSFRIRDNFGAAGTVAGLNYRAEIDGQWVLMDYDQKYDRITYRFTPRVVPGSHVFHLEVWDGMGNKRVWDKNFTR</sequence>
<protein>
    <submittedName>
        <fullName evidence="2">Peptidase M23</fullName>
    </submittedName>
</protein>
<dbReference type="Proteomes" id="UP000008461">
    <property type="component" value="Chromosome"/>
</dbReference>
<evidence type="ECO:0000313" key="2">
    <source>
        <dbReference type="EMBL" id="AEE50866.1"/>
    </source>
</evidence>
<dbReference type="STRING" id="760192.Halhy_3003"/>
<dbReference type="Pfam" id="PF01551">
    <property type="entry name" value="Peptidase_M23"/>
    <property type="match status" value="2"/>
</dbReference>
<dbReference type="OrthoDB" id="9810477at2"/>
<evidence type="ECO:0000259" key="1">
    <source>
        <dbReference type="Pfam" id="PF01551"/>
    </source>
</evidence>
<organism evidence="2 3">
    <name type="scientific">Haliscomenobacter hydrossis (strain ATCC 27775 / DSM 1100 / LMG 10767 / O)</name>
    <dbReference type="NCBI Taxonomy" id="760192"/>
    <lineage>
        <taxon>Bacteria</taxon>
        <taxon>Pseudomonadati</taxon>
        <taxon>Bacteroidota</taxon>
        <taxon>Saprospiria</taxon>
        <taxon>Saprospirales</taxon>
        <taxon>Haliscomenobacteraceae</taxon>
        <taxon>Haliscomenobacter</taxon>
    </lineage>
</organism>
<dbReference type="InterPro" id="IPR011055">
    <property type="entry name" value="Dup_hybrid_motif"/>
</dbReference>
<dbReference type="PANTHER" id="PTHR21666:SF285">
    <property type="entry name" value="M23 FAMILY METALLOPEPTIDASE"/>
    <property type="match status" value="1"/>
</dbReference>
<feature type="domain" description="M23ase beta-sheet core" evidence="1">
    <location>
        <begin position="137"/>
        <end position="172"/>
    </location>
</feature>
<dbReference type="AlphaFoldDB" id="F4L6N5"/>
<feature type="domain" description="M23ase beta-sheet core" evidence="1">
    <location>
        <begin position="53"/>
        <end position="119"/>
    </location>
</feature>
<dbReference type="Gene3D" id="2.70.70.10">
    <property type="entry name" value="Glucose Permease (Domain IIA)"/>
    <property type="match status" value="1"/>
</dbReference>
<dbReference type="eggNOG" id="COG0739">
    <property type="taxonomic scope" value="Bacteria"/>
</dbReference>
<dbReference type="GO" id="GO:0004222">
    <property type="term" value="F:metalloendopeptidase activity"/>
    <property type="evidence" value="ECO:0007669"/>
    <property type="project" value="TreeGrafter"/>
</dbReference>
<dbReference type="SUPFAM" id="SSF51261">
    <property type="entry name" value="Duplicated hybrid motif"/>
    <property type="match status" value="1"/>
</dbReference>
<reference key="2">
    <citation type="submission" date="2011-04" db="EMBL/GenBank/DDBJ databases">
        <title>Complete sequence of chromosome of Haliscomenobacter hydrossis DSM 1100.</title>
        <authorList>
            <consortium name="US DOE Joint Genome Institute (JGI-PGF)"/>
            <person name="Lucas S."/>
            <person name="Han J."/>
            <person name="Lapidus A."/>
            <person name="Bruce D."/>
            <person name="Goodwin L."/>
            <person name="Pitluck S."/>
            <person name="Peters L."/>
            <person name="Kyrpides N."/>
            <person name="Mavromatis K."/>
            <person name="Ivanova N."/>
            <person name="Ovchinnikova G."/>
            <person name="Pagani I."/>
            <person name="Daligault H."/>
            <person name="Detter J.C."/>
            <person name="Han C."/>
            <person name="Land M."/>
            <person name="Hauser L."/>
            <person name="Markowitz V."/>
            <person name="Cheng J.-F."/>
            <person name="Hugenholtz P."/>
            <person name="Woyke T."/>
            <person name="Wu D."/>
            <person name="Verbarg S."/>
            <person name="Frueling A."/>
            <person name="Brambilla E."/>
            <person name="Klenk H.-P."/>
            <person name="Eisen J.A."/>
        </authorList>
    </citation>
    <scope>NUCLEOTIDE SEQUENCE</scope>
    <source>
        <strain>DSM 1100</strain>
    </source>
</reference>
<dbReference type="HOGENOM" id="CLU_025250_0_0_10"/>
<accession>F4L6N5</accession>
<dbReference type="InterPro" id="IPR050570">
    <property type="entry name" value="Cell_wall_metabolism_enzyme"/>
</dbReference>